<dbReference type="AlphaFoldDB" id="A0A895XU14"/>
<keyword evidence="1" id="KW-0614">Plasmid</keyword>
<sequence>MLIGLLLGASILATRWRRSRDPYRLRTVVNIWEAADTLRASESLLVIDPVNNQTRAHSHASAALTWLRSQRRYGRSRRRVRIASLLEHAEALHERTSPAG</sequence>
<gene>
    <name evidence="1" type="ORF">JQS30_17115</name>
</gene>
<accession>A0A895XU14</accession>
<organism evidence="1 2">
    <name type="scientific">Natronoglycomyces albus</name>
    <dbReference type="NCBI Taxonomy" id="2811108"/>
    <lineage>
        <taxon>Bacteria</taxon>
        <taxon>Bacillati</taxon>
        <taxon>Actinomycetota</taxon>
        <taxon>Actinomycetes</taxon>
        <taxon>Glycomycetales</taxon>
        <taxon>Glycomycetaceae</taxon>
        <taxon>Natronoglycomyces</taxon>
    </lineage>
</organism>
<dbReference type="KEGG" id="nav:JQS30_17115"/>
<proteinExistence type="predicted"/>
<protein>
    <submittedName>
        <fullName evidence="1">Uncharacterized protein</fullName>
    </submittedName>
</protein>
<dbReference type="Proteomes" id="UP000662939">
    <property type="component" value="Plasmid p1"/>
</dbReference>
<evidence type="ECO:0000313" key="2">
    <source>
        <dbReference type="Proteomes" id="UP000662939"/>
    </source>
</evidence>
<geneLocation type="plasmid" evidence="1 2">
    <name>p1</name>
</geneLocation>
<name>A0A895XU14_9ACTN</name>
<keyword evidence="2" id="KW-1185">Reference proteome</keyword>
<dbReference type="EMBL" id="CP070498">
    <property type="protein sequence ID" value="QSB07162.1"/>
    <property type="molecule type" value="Genomic_DNA"/>
</dbReference>
<evidence type="ECO:0000313" key="1">
    <source>
        <dbReference type="EMBL" id="QSB07162.1"/>
    </source>
</evidence>
<reference evidence="1" key="1">
    <citation type="submission" date="2021-02" db="EMBL/GenBank/DDBJ databases">
        <title>Natronoglycomyces albus gen. nov., sp. nov, a haloalkaliphilic actinobacterium from a soda solonchak soil.</title>
        <authorList>
            <person name="Sorokin D.Y."/>
            <person name="Khijniak T.V."/>
            <person name="Zakharycheva A.P."/>
            <person name="Boueva O.V."/>
            <person name="Ariskina E.V."/>
            <person name="Hahnke R.L."/>
            <person name="Bunk B."/>
            <person name="Sproer C."/>
            <person name="Schumann P."/>
            <person name="Evtushenko L.I."/>
            <person name="Kublanov I.V."/>
        </authorList>
    </citation>
    <scope>NUCLEOTIDE SEQUENCE</scope>
    <source>
        <strain evidence="1">DSM 106290</strain>
        <plasmid evidence="1">p1</plasmid>
    </source>
</reference>
<dbReference type="RefSeq" id="WP_213173157.1">
    <property type="nucleotide sequence ID" value="NZ_CP070498.1"/>
</dbReference>